<feature type="region of interest" description="Disordered" evidence="1">
    <location>
        <begin position="1564"/>
        <end position="1608"/>
    </location>
</feature>
<feature type="region of interest" description="Disordered" evidence="1">
    <location>
        <begin position="1651"/>
        <end position="1833"/>
    </location>
</feature>
<protein>
    <submittedName>
        <fullName evidence="2">Uncharacterized protein</fullName>
    </submittedName>
</protein>
<feature type="compositionally biased region" description="Basic residues" evidence="1">
    <location>
        <begin position="1870"/>
        <end position="1880"/>
    </location>
</feature>
<feature type="compositionally biased region" description="Polar residues" evidence="1">
    <location>
        <begin position="1275"/>
        <end position="1288"/>
    </location>
</feature>
<feature type="compositionally biased region" description="Polar residues" evidence="1">
    <location>
        <begin position="2027"/>
        <end position="2041"/>
    </location>
</feature>
<feature type="compositionally biased region" description="Polar residues" evidence="1">
    <location>
        <begin position="2442"/>
        <end position="2458"/>
    </location>
</feature>
<feature type="region of interest" description="Disordered" evidence="1">
    <location>
        <begin position="1515"/>
        <end position="1548"/>
    </location>
</feature>
<feature type="compositionally biased region" description="Gly residues" evidence="1">
    <location>
        <begin position="1379"/>
        <end position="1389"/>
    </location>
</feature>
<feature type="compositionally biased region" description="Basic and acidic residues" evidence="1">
    <location>
        <begin position="2403"/>
        <end position="2412"/>
    </location>
</feature>
<feature type="compositionally biased region" description="Low complexity" evidence="1">
    <location>
        <begin position="1697"/>
        <end position="1706"/>
    </location>
</feature>
<feature type="region of interest" description="Disordered" evidence="1">
    <location>
        <begin position="1863"/>
        <end position="2079"/>
    </location>
</feature>
<feature type="compositionally biased region" description="Low complexity" evidence="1">
    <location>
        <begin position="2252"/>
        <end position="2261"/>
    </location>
</feature>
<dbReference type="Proteomes" id="UP001381693">
    <property type="component" value="Unassembled WGS sequence"/>
</dbReference>
<feature type="region of interest" description="Disordered" evidence="1">
    <location>
        <begin position="683"/>
        <end position="747"/>
    </location>
</feature>
<feature type="compositionally biased region" description="Polar residues" evidence="1">
    <location>
        <begin position="2068"/>
        <end position="2079"/>
    </location>
</feature>
<feature type="compositionally biased region" description="Low complexity" evidence="1">
    <location>
        <begin position="1456"/>
        <end position="1477"/>
    </location>
</feature>
<feature type="compositionally biased region" description="Basic residues" evidence="1">
    <location>
        <begin position="1536"/>
        <end position="1548"/>
    </location>
</feature>
<feature type="region of interest" description="Disordered" evidence="1">
    <location>
        <begin position="2248"/>
        <end position="2306"/>
    </location>
</feature>
<feature type="compositionally biased region" description="Low complexity" evidence="1">
    <location>
        <begin position="1320"/>
        <end position="1336"/>
    </location>
</feature>
<feature type="compositionally biased region" description="Polar residues" evidence="1">
    <location>
        <begin position="1247"/>
        <end position="1258"/>
    </location>
</feature>
<feature type="region of interest" description="Disordered" evidence="1">
    <location>
        <begin position="2322"/>
        <end position="2468"/>
    </location>
</feature>
<keyword evidence="3" id="KW-1185">Reference proteome</keyword>
<evidence type="ECO:0000313" key="3">
    <source>
        <dbReference type="Proteomes" id="UP001381693"/>
    </source>
</evidence>
<feature type="compositionally biased region" description="Basic and acidic residues" evidence="1">
    <location>
        <begin position="1673"/>
        <end position="1684"/>
    </location>
</feature>
<feature type="compositionally biased region" description="Basic and acidic residues" evidence="1">
    <location>
        <begin position="1577"/>
        <end position="1596"/>
    </location>
</feature>
<feature type="region of interest" description="Disordered" evidence="1">
    <location>
        <begin position="1"/>
        <end position="25"/>
    </location>
</feature>
<feature type="compositionally biased region" description="Low complexity" evidence="1">
    <location>
        <begin position="1917"/>
        <end position="1928"/>
    </location>
</feature>
<feature type="compositionally biased region" description="Gly residues" evidence="1">
    <location>
        <begin position="865"/>
        <end position="882"/>
    </location>
</feature>
<feature type="compositionally biased region" description="Low complexity" evidence="1">
    <location>
        <begin position="190"/>
        <end position="211"/>
    </location>
</feature>
<feature type="compositionally biased region" description="Basic and acidic residues" evidence="1">
    <location>
        <begin position="2265"/>
        <end position="2286"/>
    </location>
</feature>
<feature type="compositionally biased region" description="Basic and acidic residues" evidence="1">
    <location>
        <begin position="2194"/>
        <end position="2211"/>
    </location>
</feature>
<feature type="non-terminal residue" evidence="2">
    <location>
        <position position="2686"/>
    </location>
</feature>
<feature type="compositionally biased region" description="Acidic residues" evidence="1">
    <location>
        <begin position="2367"/>
        <end position="2380"/>
    </location>
</feature>
<dbReference type="EMBL" id="JAXCGZ010017827">
    <property type="protein sequence ID" value="KAK7067698.1"/>
    <property type="molecule type" value="Genomic_DNA"/>
</dbReference>
<feature type="region of interest" description="Disordered" evidence="1">
    <location>
        <begin position="2538"/>
        <end position="2661"/>
    </location>
</feature>
<feature type="region of interest" description="Disordered" evidence="1">
    <location>
        <begin position="1024"/>
        <end position="1047"/>
    </location>
</feature>
<reference evidence="2 3" key="1">
    <citation type="submission" date="2023-11" db="EMBL/GenBank/DDBJ databases">
        <title>Halocaridina rubra genome assembly.</title>
        <authorList>
            <person name="Smith C."/>
        </authorList>
    </citation>
    <scope>NUCLEOTIDE SEQUENCE [LARGE SCALE GENOMIC DNA]</scope>
    <source>
        <strain evidence="2">EP-1</strain>
        <tissue evidence="2">Whole</tissue>
    </source>
</reference>
<feature type="compositionally biased region" description="Polar residues" evidence="1">
    <location>
        <begin position="1884"/>
        <end position="1894"/>
    </location>
</feature>
<feature type="compositionally biased region" description="Gly residues" evidence="1">
    <location>
        <begin position="1929"/>
        <end position="2001"/>
    </location>
</feature>
<feature type="region of interest" description="Disordered" evidence="1">
    <location>
        <begin position="183"/>
        <end position="275"/>
    </location>
</feature>
<feature type="region of interest" description="Disordered" evidence="1">
    <location>
        <begin position="856"/>
        <end position="890"/>
    </location>
</feature>
<feature type="compositionally biased region" description="Polar residues" evidence="1">
    <location>
        <begin position="1741"/>
        <end position="1751"/>
    </location>
</feature>
<feature type="compositionally biased region" description="Basic and acidic residues" evidence="1">
    <location>
        <begin position="1294"/>
        <end position="1318"/>
    </location>
</feature>
<feature type="compositionally biased region" description="Low complexity" evidence="1">
    <location>
        <begin position="723"/>
        <end position="743"/>
    </location>
</feature>
<feature type="compositionally biased region" description="Low complexity" evidence="1">
    <location>
        <begin position="1204"/>
        <end position="1217"/>
    </location>
</feature>
<evidence type="ECO:0000313" key="2">
    <source>
        <dbReference type="EMBL" id="KAK7067698.1"/>
    </source>
</evidence>
<accession>A0AAN8WSR5</accession>
<feature type="compositionally biased region" description="Polar residues" evidence="1">
    <location>
        <begin position="1597"/>
        <end position="1608"/>
    </location>
</feature>
<organism evidence="2 3">
    <name type="scientific">Halocaridina rubra</name>
    <name type="common">Hawaiian red shrimp</name>
    <dbReference type="NCBI Taxonomy" id="373956"/>
    <lineage>
        <taxon>Eukaryota</taxon>
        <taxon>Metazoa</taxon>
        <taxon>Ecdysozoa</taxon>
        <taxon>Arthropoda</taxon>
        <taxon>Crustacea</taxon>
        <taxon>Multicrustacea</taxon>
        <taxon>Malacostraca</taxon>
        <taxon>Eumalacostraca</taxon>
        <taxon>Eucarida</taxon>
        <taxon>Decapoda</taxon>
        <taxon>Pleocyemata</taxon>
        <taxon>Caridea</taxon>
        <taxon>Atyoidea</taxon>
        <taxon>Atyidae</taxon>
        <taxon>Halocaridina</taxon>
    </lineage>
</organism>
<proteinExistence type="predicted"/>
<feature type="region of interest" description="Disordered" evidence="1">
    <location>
        <begin position="1232"/>
        <end position="1399"/>
    </location>
</feature>
<feature type="region of interest" description="Disordered" evidence="1">
    <location>
        <begin position="91"/>
        <end position="135"/>
    </location>
</feature>
<feature type="compositionally biased region" description="Acidic residues" evidence="1">
    <location>
        <begin position="2181"/>
        <end position="2193"/>
    </location>
</feature>
<feature type="region of interest" description="Disordered" evidence="1">
    <location>
        <begin position="2163"/>
        <end position="2230"/>
    </location>
</feature>
<feature type="compositionally biased region" description="Polar residues" evidence="1">
    <location>
        <begin position="2413"/>
        <end position="2431"/>
    </location>
</feature>
<feature type="region of interest" description="Disordered" evidence="1">
    <location>
        <begin position="1455"/>
        <end position="1482"/>
    </location>
</feature>
<feature type="compositionally biased region" description="Polar residues" evidence="1">
    <location>
        <begin position="262"/>
        <end position="271"/>
    </location>
</feature>
<gene>
    <name evidence="2" type="ORF">SK128_024283</name>
</gene>
<feature type="compositionally biased region" description="Basic and acidic residues" evidence="1">
    <location>
        <begin position="1515"/>
        <end position="1535"/>
    </location>
</feature>
<sequence length="2686" mass="294390">MAEGKRGRRAPAAGRSALPKVTQPGKNVLHVNLDVRSGVPKATIVHPKQHQHQEKQLQHQKDTRTGVVGGLPPFTHAHKSHPKSFQQHHYQYNNNNINNNNHHQTHHNNNSYTSHSTRNNNSTTCSSHQRESLDEPPKYDEIFQSQVFNSTFHGQQGPQKNYQKKPMKSYFFRHFPKARTFSHINSDNRSANSAFKSSSSSSSSSSTAAAAIGVDSPSGGEGYFAEIHIPPPPTPLEYNGLSSSPLQEEETTAQEQSSFSQVNNPAPQATRQPDGKYTITLKPGHYRINVHWRSKTHPFRITLTPTKRVNGEAPPPPEEQPLYYGSCQAHREYVNQDVNGSFPRRLVHRLFFRQQSPPIECRFREEPSDRHQQSAMASQLPRFPPQYISQQLAPHVQIQQQVAQQQHQLLQQQVGMNPAAAFGDRKGQKRCWEGGPRHRQRKSRYRWASLSCMHLSSLDDSIGEASGGDSYGGYEGVEHLKRHSLGHLKAVSAESLSCGCQGKSSHPFRGSARGRLSVEGTGNFRRANTNYLKGLGGGFTGEGGCITGVGDGGGKVNRNNFIPSARINTGNPNQVKQGFSSMHNNVRKTFFNSNILGESINEVDEREGVTDDSFVFVEKSQLKYHAVSCDALPDGGVNFPGVTVADYITNRKMSPVAGERKTWHEDEAFIKQVVDEYFKDPAPLSDFEDKESKENASIPKVIHRITPDPQFGIAPKAEEESDLTLSSSESSSSSSSTSSPSSASDDDDMLEFLENELLCGSPSIDDTTYCESDDTNSWYTDDSLGYEADAEPSDKDNLGHIWRRWRSAPDVRQTASDARVRRMQQLGKFAGAAAAAAVRTKTAEGDSRGTKASLWWRGTSNRGTSGKGGVGGNGIGTQGQKGEGSSNRVPTSIPTNQSPACGYQPRKSCSVDENKLSRLKFGLRKVRKHKLLQFPNYDSGRKLRGVAPLVSSVKNNRINNNIARDSSNVLLTPAEELEECEFNGAEKLEFVNGKYKAGVVETGVSRDELLCECVRQDVNKVGSSVGRDGGGSGCGTSVDGGSIDDSTTERTERVLTQGLVVHHSKVDHDPHSILTPSVIKNALSILREGITADYPEVPKAVPLGERAVPNEQCHNEAKETFEWAKTNKEDNLKVNHVSKPHESVCDSVVNSEQNVYKTSLSFADKSDRISPHAETSVKDSEDMNRTNITIHLTPPVVRKQGQNLSRRSVESTSSVEITLNKDASQKSFNVTINSSRDKPTDGCLPFLQNNNNQSNRTYENVDLQGRPSAHAPPGNQKSSWNAKNSGISNGDICHNNERESLGHDKRSTSLDSSVRRSDPTSLSRASTISSSSETSSCCHARPKTKSKSSKTQAATSLNESRRRGSSRNTYQNDKDRRGGGGGESGGGRASGTTSSASGQLFGNEYHVQRIQVGTGSNRKFAQATQRSVLEVPVSGSELSDGPVKTVMKSELVLEPSRSCSSTLKSSSKSSQPPTFLSESFPNSQQKTCISEYNIGDAQPNRQTPDEPFNRLAEEFKRSKTEEKSFKLGKEADSSKKSKKSSSKSKSKTPIKYFSGILNAFGSAAPKLRNVVSNSQDKAAKSRRDRERKSSREDQMNEMKTVTNENKYIPSESKQQNDLFTTGQNMHSQTSTLSKSYQSHEYYKRTVITPTGTIEGKVGGSYSKESESLFPSAKTDRLQVAEPKHRNTSSGPRDIGLTTTTVSDSVVPPVPSPRPRRALKNNYESAAANIAPTPPTRRKNVSESSKNLSDSGNEWGGVCGRSDGMGERKIMGNNSPRASPRAKRSKEPITPKNKNPHRLHPPGSQDQPHLTSGLLRTDGAPSHTHSTSSKKRDVHYENMKFHEKQIFTQKNIGDRTSVDYVCREKASDKKSSHRKNVRKSKHDSNVSSDKQQNSVHNKRNFVHLHLETQDIPSRKCANNGGNTGTNNSSAGGGTGGGGGGGGGSSGGSGGGGGGSYSNNQGYGGGSEMDGHGIPGGGWRGGGGLGGRQSPGGSGGESSGGAPGRRRRVRPPSLPTSPLQSSRPRRHSQTSITSGGSLPSSPTRWRRPQFEDTWDGLSDEGGRDYRRLSRTPSAESVESEATSFYYSAMGSTVYDDPKSVYEDASARYSYVTCPQFEPDAEDISTCSQQQLKPPNGVANIPRTISGDVNCDVEVSLSEGEIKVRVRTENEEVTSSTPIRMMRDDDDDSESDDDSDSESHDYEISHSVKSREDSPEAMYSASETEIGDEIPDNEEIKVIATGVVHAVPCMVGTDSSNWSTLSSSYGQSRDKQNEKSEKISKPTDKRESGLVHASPCWATTDSDRRSSISSTDYYSKVCLTASSGEKVYEPQYENVAQPENNDQEPPEEKSVSTGPETPRRRLSGVWTTVEESDDESSEWEDETLPANLQKSFSKASIGEGEEEERSESLRHDLTHDYSSVGQDDSQRNNCVSPRSPSPPPYMHHTSWNDPSCRGFSNTSSPDSKESWEQQQANAWEWHKAVWEHHQKIHEQHLQQLHHQHQHQSLLADVMSCLGGGRWGVGAGNWCHQSYGDAPTCGHEDGRYPHLQDSPTPDCRWSGHFQEDPPYQPAGATSPGDLGKPPPSPLPPSGSHRSRDASSVPRDGARPQSRQRSISSRRRAHSANAKYRVELEIPPHLLLTRQRPSSFSSLAARRPSNPSPEPLEDDLHQEALLYLADVSYDHTAGANRRR</sequence>
<feature type="compositionally biased region" description="Low complexity" evidence="1">
    <location>
        <begin position="91"/>
        <end position="127"/>
    </location>
</feature>
<comment type="caution">
    <text evidence="2">The sequence shown here is derived from an EMBL/GenBank/DDBJ whole genome shotgun (WGS) entry which is preliminary data.</text>
</comment>
<evidence type="ECO:0000256" key="1">
    <source>
        <dbReference type="SAM" id="MobiDB-lite"/>
    </source>
</evidence>
<feature type="region of interest" description="Disordered" evidence="1">
    <location>
        <begin position="1198"/>
        <end position="1217"/>
    </location>
</feature>
<name>A0AAN8WSR5_HALRR</name>